<feature type="region of interest" description="Disordered" evidence="2">
    <location>
        <begin position="77"/>
        <end position="115"/>
    </location>
</feature>
<protein>
    <recommendedName>
        <fullName evidence="3">Bromo domain-containing protein</fullName>
    </recommendedName>
</protein>
<feature type="region of interest" description="Disordered" evidence="2">
    <location>
        <begin position="973"/>
        <end position="1051"/>
    </location>
</feature>
<dbReference type="AlphaFoldDB" id="A0AAN6ZLG1"/>
<feature type="compositionally biased region" description="Pro residues" evidence="2">
    <location>
        <begin position="415"/>
        <end position="428"/>
    </location>
</feature>
<feature type="compositionally biased region" description="Low complexity" evidence="2">
    <location>
        <begin position="670"/>
        <end position="680"/>
    </location>
</feature>
<dbReference type="GO" id="GO:0035267">
    <property type="term" value="C:NuA4 histone acetyltransferase complex"/>
    <property type="evidence" value="ECO:0007669"/>
    <property type="project" value="TreeGrafter"/>
</dbReference>
<dbReference type="InterPro" id="IPR036427">
    <property type="entry name" value="Bromodomain-like_sf"/>
</dbReference>
<feature type="compositionally biased region" description="Pro residues" evidence="2">
    <location>
        <begin position="355"/>
        <end position="369"/>
    </location>
</feature>
<feature type="compositionally biased region" description="Polar residues" evidence="2">
    <location>
        <begin position="402"/>
        <end position="411"/>
    </location>
</feature>
<feature type="region of interest" description="Disordered" evidence="2">
    <location>
        <begin position="163"/>
        <end position="764"/>
    </location>
</feature>
<feature type="compositionally biased region" description="Polar residues" evidence="2">
    <location>
        <begin position="166"/>
        <end position="176"/>
    </location>
</feature>
<dbReference type="Pfam" id="PF00439">
    <property type="entry name" value="Bromodomain"/>
    <property type="match status" value="1"/>
</dbReference>
<feature type="compositionally biased region" description="Pro residues" evidence="2">
    <location>
        <begin position="478"/>
        <end position="503"/>
    </location>
</feature>
<feature type="compositionally biased region" description="Low complexity" evidence="2">
    <location>
        <begin position="829"/>
        <end position="864"/>
    </location>
</feature>
<organism evidence="4 5">
    <name type="scientific">Dichotomopilus funicola</name>
    <dbReference type="NCBI Taxonomy" id="1934379"/>
    <lineage>
        <taxon>Eukaryota</taxon>
        <taxon>Fungi</taxon>
        <taxon>Dikarya</taxon>
        <taxon>Ascomycota</taxon>
        <taxon>Pezizomycotina</taxon>
        <taxon>Sordariomycetes</taxon>
        <taxon>Sordariomycetidae</taxon>
        <taxon>Sordariales</taxon>
        <taxon>Chaetomiaceae</taxon>
        <taxon>Dichotomopilus</taxon>
    </lineage>
</organism>
<dbReference type="GO" id="GO:0006325">
    <property type="term" value="P:chromatin organization"/>
    <property type="evidence" value="ECO:0007669"/>
    <property type="project" value="UniProtKB-ARBA"/>
</dbReference>
<reference evidence="4" key="1">
    <citation type="journal article" date="2023" name="Mol. Phylogenet. Evol.">
        <title>Genome-scale phylogeny and comparative genomics of the fungal order Sordariales.</title>
        <authorList>
            <person name="Hensen N."/>
            <person name="Bonometti L."/>
            <person name="Westerberg I."/>
            <person name="Brannstrom I.O."/>
            <person name="Guillou S."/>
            <person name="Cros-Aarteil S."/>
            <person name="Calhoun S."/>
            <person name="Haridas S."/>
            <person name="Kuo A."/>
            <person name="Mondo S."/>
            <person name="Pangilinan J."/>
            <person name="Riley R."/>
            <person name="LaButti K."/>
            <person name="Andreopoulos B."/>
            <person name="Lipzen A."/>
            <person name="Chen C."/>
            <person name="Yan M."/>
            <person name="Daum C."/>
            <person name="Ng V."/>
            <person name="Clum A."/>
            <person name="Steindorff A."/>
            <person name="Ohm R.A."/>
            <person name="Martin F."/>
            <person name="Silar P."/>
            <person name="Natvig D.O."/>
            <person name="Lalanne C."/>
            <person name="Gautier V."/>
            <person name="Ament-Velasquez S.L."/>
            <person name="Kruys A."/>
            <person name="Hutchinson M.I."/>
            <person name="Powell A.J."/>
            <person name="Barry K."/>
            <person name="Miller A.N."/>
            <person name="Grigoriev I.V."/>
            <person name="Debuchy R."/>
            <person name="Gladieux P."/>
            <person name="Hiltunen Thoren M."/>
            <person name="Johannesson H."/>
        </authorList>
    </citation>
    <scope>NUCLEOTIDE SEQUENCE</scope>
    <source>
        <strain evidence="4">CBS 141.50</strain>
    </source>
</reference>
<reference evidence="4" key="2">
    <citation type="submission" date="2023-05" db="EMBL/GenBank/DDBJ databases">
        <authorList>
            <consortium name="Lawrence Berkeley National Laboratory"/>
            <person name="Steindorff A."/>
            <person name="Hensen N."/>
            <person name="Bonometti L."/>
            <person name="Westerberg I."/>
            <person name="Brannstrom I.O."/>
            <person name="Guillou S."/>
            <person name="Cros-Aarteil S."/>
            <person name="Calhoun S."/>
            <person name="Haridas S."/>
            <person name="Kuo A."/>
            <person name="Mondo S."/>
            <person name="Pangilinan J."/>
            <person name="Riley R."/>
            <person name="Labutti K."/>
            <person name="Andreopoulos B."/>
            <person name="Lipzen A."/>
            <person name="Chen C."/>
            <person name="Yanf M."/>
            <person name="Daum C."/>
            <person name="Ng V."/>
            <person name="Clum A."/>
            <person name="Ohm R."/>
            <person name="Martin F."/>
            <person name="Silar P."/>
            <person name="Natvig D."/>
            <person name="Lalanne C."/>
            <person name="Gautier V."/>
            <person name="Ament-Velasquez S.L."/>
            <person name="Kruys A."/>
            <person name="Hutchinson M.I."/>
            <person name="Powell A.J."/>
            <person name="Barry K."/>
            <person name="Miller A.N."/>
            <person name="Grigoriev I.V."/>
            <person name="Debuchy R."/>
            <person name="Gladieux P."/>
            <person name="Thoren M.H."/>
            <person name="Johannesson H."/>
        </authorList>
    </citation>
    <scope>NUCLEOTIDE SEQUENCE</scope>
    <source>
        <strain evidence="4">CBS 141.50</strain>
    </source>
</reference>
<feature type="compositionally biased region" description="Basic residues" evidence="2">
    <location>
        <begin position="710"/>
        <end position="721"/>
    </location>
</feature>
<evidence type="ECO:0000313" key="5">
    <source>
        <dbReference type="Proteomes" id="UP001302676"/>
    </source>
</evidence>
<dbReference type="PANTHER" id="PTHR15398:SF4">
    <property type="entry name" value="BROMODOMAIN-CONTAINING PROTEIN 8 ISOFORM X1"/>
    <property type="match status" value="1"/>
</dbReference>
<keyword evidence="5" id="KW-1185">Reference proteome</keyword>
<dbReference type="EMBL" id="MU853603">
    <property type="protein sequence ID" value="KAK4141969.1"/>
    <property type="molecule type" value="Genomic_DNA"/>
</dbReference>
<evidence type="ECO:0000259" key="3">
    <source>
        <dbReference type="Pfam" id="PF00439"/>
    </source>
</evidence>
<evidence type="ECO:0000256" key="2">
    <source>
        <dbReference type="SAM" id="MobiDB-lite"/>
    </source>
</evidence>
<feature type="region of interest" description="Disordered" evidence="2">
    <location>
        <begin position="829"/>
        <end position="868"/>
    </location>
</feature>
<feature type="domain" description="Bromo" evidence="3">
    <location>
        <begin position="779"/>
        <end position="825"/>
    </location>
</feature>
<dbReference type="PANTHER" id="PTHR15398">
    <property type="entry name" value="BROMODOMAIN-CONTAINING PROTEIN 8"/>
    <property type="match status" value="1"/>
</dbReference>
<dbReference type="InterPro" id="IPR001487">
    <property type="entry name" value="Bromodomain"/>
</dbReference>
<accession>A0AAN6ZLG1</accession>
<feature type="compositionally biased region" description="Low complexity" evidence="2">
    <location>
        <begin position="204"/>
        <end position="232"/>
    </location>
</feature>
<keyword evidence="1" id="KW-0103">Bromodomain</keyword>
<evidence type="ECO:0000313" key="4">
    <source>
        <dbReference type="EMBL" id="KAK4141969.1"/>
    </source>
</evidence>
<feature type="compositionally biased region" description="Pro residues" evidence="2">
    <location>
        <begin position="616"/>
        <end position="632"/>
    </location>
</feature>
<proteinExistence type="predicted"/>
<sequence>MNPSATPHTPLERLLLFRGITQYGLEDADFARLSDELKNNGLVKHGSTYDAGRLAPDALRDLFLRLLREELKAESERLERIERSEKIPGAEGASSPASKKRKLQSSPPLTLKDARRHIKDIETAHAKLYNAYMIHTIEEVREFEEQFIQVQGEIGQLEKLGVRESQAASRSQSPNGISGPAKQEAARATNGTGPSPGASPRPPQAAVAQPGPQQPLRPLQPLQPQSAAPQARPDTKGVPSSSQPTASPEKPPPALPDAVRSPRPPQSVPTPRPVPGQPTQHPPNGAPQVLQAPQGAPPFQPPAAVSESLQRPDSGAGPRPPTGVSANGQPHLEGQLKWEPPYQPTGPLPQGNAFPAPPQGSRPQQPPSGPTQAQAPAGRPLPPQHVLIPPQAAGQLAAPLQSPTGRPSADSTAGPRPPHTPGPAPPHAHPQYAGHPVPATGTGPATPAHPKTQVRPPTVPPGPVRSPAVAPSSTGPAAVPPKPSPSPRLAAPQPPSVLQPPPQDQQRLPPRSGPSPAPVLAAGDAGQRFNPPHQPQPQGPRPAAVDRIHPRLPAASTPTPAARFSPALSAPQTPAMTIPPKLARGSGTKWVSGSTPSTPQLGAEFRLGYEDVPSPAFEPPSPIMRHLPPPVTSPSGPSKQKPGRPHAPHKTQGASTSQPGPRAAASQPFTARAKPAAPEAETPKVKHEVTTPRPLADTEDTTADESVSARPHHHPSRAPKRKREELTPTPGHTPRASQHLRNDSLPSDLLTSTASGPTPVASPPKLVLWTRSFNKVCGSAMEQIVHHRSANMFAAPIRERDAPGYHKVVKQAQDLKSIRAAISHGNRAAHAAHAAAAASNPSSDSNNTTDGGGSSSSSASTGSSVWLPRTEDLVPPRSIINSSQLDRELAHMFSNAIMYNPDPHHGPGPAFVRDEDEDEEVDTIGGGSGAGGGAGAGDGGGVLGYKVDEFGVVNDARAMFVEVEKLLSELRSAEVRRGGPPGASGPGTGTPGIAGGGGGGTGTSTGQASVLGGNAGAGGETGKEEDEDGGEGEDGEEGVGGVVKRRRLARG</sequence>
<feature type="compositionally biased region" description="Low complexity" evidence="2">
    <location>
        <begin position="429"/>
        <end position="456"/>
    </location>
</feature>
<evidence type="ECO:0000256" key="1">
    <source>
        <dbReference type="ARBA" id="ARBA00023117"/>
    </source>
</evidence>
<feature type="compositionally biased region" description="Gly residues" evidence="2">
    <location>
        <begin position="979"/>
        <end position="1003"/>
    </location>
</feature>
<gene>
    <name evidence="4" type="ORF">C8A04DRAFT_30371</name>
</gene>
<dbReference type="RefSeq" id="XP_062635340.1">
    <property type="nucleotide sequence ID" value="XM_062781354.1"/>
</dbReference>
<feature type="compositionally biased region" description="Low complexity" evidence="2">
    <location>
        <begin position="387"/>
        <end position="401"/>
    </location>
</feature>
<feature type="compositionally biased region" description="Basic and acidic residues" evidence="2">
    <location>
        <begin position="681"/>
        <end position="690"/>
    </location>
</feature>
<dbReference type="SUPFAM" id="SSF47370">
    <property type="entry name" value="Bromodomain"/>
    <property type="match status" value="1"/>
</dbReference>
<dbReference type="Gene3D" id="1.20.920.10">
    <property type="entry name" value="Bromodomain-like"/>
    <property type="match status" value="1"/>
</dbReference>
<feature type="compositionally biased region" description="Polar residues" evidence="2">
    <location>
        <begin position="589"/>
        <end position="600"/>
    </location>
</feature>
<feature type="compositionally biased region" description="Acidic residues" evidence="2">
    <location>
        <begin position="1023"/>
        <end position="1037"/>
    </location>
</feature>
<dbReference type="Proteomes" id="UP001302676">
    <property type="component" value="Unassembled WGS sequence"/>
</dbReference>
<dbReference type="GeneID" id="87817967"/>
<name>A0AAN6ZLG1_9PEZI</name>
<feature type="compositionally biased region" description="Basic and acidic residues" evidence="2">
    <location>
        <begin position="77"/>
        <end position="88"/>
    </location>
</feature>
<comment type="caution">
    <text evidence="4">The sequence shown here is derived from an EMBL/GenBank/DDBJ whole genome shotgun (WGS) entry which is preliminary data.</text>
</comment>
<feature type="compositionally biased region" description="Pro residues" evidence="2">
    <location>
        <begin position="262"/>
        <end position="285"/>
    </location>
</feature>